<organism evidence="19 20">
    <name type="scientific">Pedobacter ginsengiterrae</name>
    <dbReference type="NCBI Taxonomy" id="871696"/>
    <lineage>
        <taxon>Bacteria</taxon>
        <taxon>Pseudomonadati</taxon>
        <taxon>Bacteroidota</taxon>
        <taxon>Sphingobacteriia</taxon>
        <taxon>Sphingobacteriales</taxon>
        <taxon>Sphingobacteriaceae</taxon>
        <taxon>Pedobacter</taxon>
    </lineage>
</organism>
<dbReference type="InterPro" id="IPR042463">
    <property type="entry name" value="HNOB_dom_associated_sf"/>
</dbReference>
<dbReference type="PANTHER" id="PTHR45339:SF1">
    <property type="entry name" value="HYBRID SIGNAL TRANSDUCTION HISTIDINE KINASE J"/>
    <property type="match status" value="1"/>
</dbReference>
<reference evidence="20" key="1">
    <citation type="journal article" date="2019" name="Int. J. Syst. Evol. Microbiol.">
        <title>The Global Catalogue of Microorganisms (GCM) 10K type strain sequencing project: providing services to taxonomists for standard genome sequencing and annotation.</title>
        <authorList>
            <consortium name="The Broad Institute Genomics Platform"/>
            <consortium name="The Broad Institute Genome Sequencing Center for Infectious Disease"/>
            <person name="Wu L."/>
            <person name="Ma J."/>
        </authorList>
    </citation>
    <scope>NUCLEOTIDE SEQUENCE [LARGE SCALE GENOMIC DNA]</scope>
    <source>
        <strain evidence="20">JCM 17338</strain>
    </source>
</reference>
<accession>A0ABP7PGX1</accession>
<dbReference type="PROSITE" id="PS50109">
    <property type="entry name" value="HIS_KIN"/>
    <property type="match status" value="1"/>
</dbReference>
<evidence type="ECO:0000256" key="5">
    <source>
        <dbReference type="ARBA" id="ARBA00022553"/>
    </source>
</evidence>
<comment type="catalytic activity">
    <reaction evidence="1">
        <text>ATP + protein L-histidine = ADP + protein N-phospho-L-histidine.</text>
        <dbReference type="EC" id="2.7.13.3"/>
    </reaction>
</comment>
<dbReference type="Pfam" id="PF08447">
    <property type="entry name" value="PAS_3"/>
    <property type="match status" value="1"/>
</dbReference>
<evidence type="ECO:0000313" key="19">
    <source>
        <dbReference type="EMBL" id="GAA3964379.1"/>
    </source>
</evidence>
<evidence type="ECO:0000259" key="14">
    <source>
        <dbReference type="PROSITE" id="PS50109"/>
    </source>
</evidence>
<evidence type="ECO:0000256" key="12">
    <source>
        <dbReference type="PROSITE-ProRule" id="PRU00110"/>
    </source>
</evidence>
<dbReference type="PROSITE" id="PS50112">
    <property type="entry name" value="PAS"/>
    <property type="match status" value="2"/>
</dbReference>
<dbReference type="InterPro" id="IPR003661">
    <property type="entry name" value="HisK_dim/P_dom"/>
</dbReference>
<dbReference type="SMART" id="SM00387">
    <property type="entry name" value="HATPase_c"/>
    <property type="match status" value="1"/>
</dbReference>
<dbReference type="SUPFAM" id="SSF55785">
    <property type="entry name" value="PYP-like sensor domain (PAS domain)"/>
    <property type="match status" value="4"/>
</dbReference>
<dbReference type="InterPro" id="IPR003594">
    <property type="entry name" value="HATPase_dom"/>
</dbReference>
<dbReference type="InterPro" id="IPR036097">
    <property type="entry name" value="HisK_dim/P_sf"/>
</dbReference>
<dbReference type="Pfam" id="PF00512">
    <property type="entry name" value="HisKA"/>
    <property type="match status" value="1"/>
</dbReference>
<evidence type="ECO:0000256" key="4">
    <source>
        <dbReference type="ARBA" id="ARBA00022475"/>
    </source>
</evidence>
<dbReference type="InterPro" id="IPR004358">
    <property type="entry name" value="Sig_transdc_His_kin-like_C"/>
</dbReference>
<feature type="modified residue" description="Phosphohistidine" evidence="12">
    <location>
        <position position="1088"/>
    </location>
</feature>
<sequence>MSASLFSFSQNQLNRLFPFFIIINKDLIVESCGTGFEKISQNIANTPFSENFAIVDISDQQVDFLSLKSINEQSVSLIVKNDLSKLISGNFEFIENDSYFLFAGTSVNNLEIIEPNLKQTTREQKEQLLILSQIAEVNTNSVIITDSKDIITWVNQSFTTMTGYSFDEAIGRKPEHLLHGPSTSQTTLDYLNAQVSKGGSFNADIYNYSKSGVPYWARIKGQPIHNQNGELTGFFALIEDITKEKESQERLKESENRFRVALEKIGNVWEHDFITGKTFFSKTNNEFWSYSNEELEQGDTNWWDNVHKDDFHLLLSNFKKYRRGQIESHNEEYRIIHKNGDIRWVLDRGVVIEKDEHGRPLRVVGTHTDITPIKKTEQELEQRVKQFKSLSENIPGVIYEYEYREDGTDGLRYISPAIKRVFGITADEFWNQKYIAPADQERINEKQQYSRKTLQPFYDESEITIPGLSTRWYAVHSSYSYTDQNNAKVFTGFMSDITERKSIEESLRINEEKYRSILANMKIGLLEVDQEGKITYANNSFCYMSGYTMPELIGQKSAELFLFNDSSDLEKEMWKNREMGLADAYEVETKDKNGDRKWWLVSGAPRFNDKAELVGSIGIHLDVTDQKVQELELVESRIEAEQSAHSKEIFLANMSHEIRTPMNAIMSMANQLAKTNLEPQQEFYLETIHTASKSLLVIINDVLDLSKIDAGKLSLENIGFNLIDVLQNAMQVITHKGEEKGLDLNNFYFDGNIAKVLMGDPYRLNQVLLNLMTNAVKFTERGSVDLNCRVIADKPDSQVIHISVKDTGIGMDASFVKHLFEKFSQEYESVSRKYGGTGLGMSICKELVEQMGGEISVESVKGVGSTISFVVEFPKGISTDMPEKIETQFSEEFLVGKKVLVTDDNDLNRLVASILLLDFGATVMVAENGEIALEMISRETFDVVLMDIQMPVMNGYEATKLIRKSGNDIPIIALTASAIKGEREKCIACGMNDYITKPINEEQFLKTIDKWITKDSESEMNIEMENLLENEGVEGLYDLAGLRAISKGREAFVKKMVDMFCEQTPITVKEMIDAYHANDLEQMGLIAHKLKSNIDNLSIFPLLRTIRDIEAIGRENLDGSSLPTLLKDTETVITKVVEQLREEFKEEDFA</sequence>
<evidence type="ECO:0000259" key="18">
    <source>
        <dbReference type="PROSITE" id="PS50894"/>
    </source>
</evidence>
<dbReference type="RefSeq" id="WP_344766244.1">
    <property type="nucleotide sequence ID" value="NZ_BAABAK010000009.1"/>
</dbReference>
<evidence type="ECO:0000259" key="15">
    <source>
        <dbReference type="PROSITE" id="PS50110"/>
    </source>
</evidence>
<dbReference type="EMBL" id="BAABAK010000009">
    <property type="protein sequence ID" value="GAA3964379.1"/>
    <property type="molecule type" value="Genomic_DNA"/>
</dbReference>
<evidence type="ECO:0000256" key="2">
    <source>
        <dbReference type="ARBA" id="ARBA00004651"/>
    </source>
</evidence>
<dbReference type="InterPro" id="IPR011006">
    <property type="entry name" value="CheY-like_superfamily"/>
</dbReference>
<dbReference type="SUPFAM" id="SSF47226">
    <property type="entry name" value="Histidine-containing phosphotransfer domain, HPT domain"/>
    <property type="match status" value="1"/>
</dbReference>
<dbReference type="EC" id="2.7.13.3" evidence="3"/>
<gene>
    <name evidence="19" type="ORF">GCM10022246_16930</name>
</gene>
<dbReference type="PROSITE" id="PS50110">
    <property type="entry name" value="RESPONSE_REGULATORY"/>
    <property type="match status" value="1"/>
</dbReference>
<dbReference type="SMART" id="SM00091">
    <property type="entry name" value="PAS"/>
    <property type="match status" value="4"/>
</dbReference>
<dbReference type="SMART" id="SM00448">
    <property type="entry name" value="REC"/>
    <property type="match status" value="1"/>
</dbReference>
<feature type="domain" description="HPt" evidence="18">
    <location>
        <begin position="1049"/>
        <end position="1143"/>
    </location>
</feature>
<evidence type="ECO:0000256" key="8">
    <source>
        <dbReference type="ARBA" id="ARBA00022840"/>
    </source>
</evidence>
<dbReference type="PROSITE" id="PS50894">
    <property type="entry name" value="HPT"/>
    <property type="match status" value="1"/>
</dbReference>
<dbReference type="Gene3D" id="3.40.50.2300">
    <property type="match status" value="1"/>
</dbReference>
<keyword evidence="11" id="KW-0472">Membrane</keyword>
<dbReference type="InterPro" id="IPR005467">
    <property type="entry name" value="His_kinase_dom"/>
</dbReference>
<evidence type="ECO:0000256" key="3">
    <source>
        <dbReference type="ARBA" id="ARBA00012438"/>
    </source>
</evidence>
<feature type="domain" description="PAC" evidence="17">
    <location>
        <begin position="583"/>
        <end position="635"/>
    </location>
</feature>
<name>A0ABP7PGX1_9SPHI</name>
<evidence type="ECO:0000256" key="9">
    <source>
        <dbReference type="ARBA" id="ARBA00022989"/>
    </source>
</evidence>
<dbReference type="SMART" id="SM00388">
    <property type="entry name" value="HisKA"/>
    <property type="match status" value="1"/>
</dbReference>
<proteinExistence type="predicted"/>
<protein>
    <recommendedName>
        <fullName evidence="3">histidine kinase</fullName>
        <ecNumber evidence="3">2.7.13.3</ecNumber>
    </recommendedName>
</protein>
<dbReference type="PANTHER" id="PTHR45339">
    <property type="entry name" value="HYBRID SIGNAL TRANSDUCTION HISTIDINE KINASE J"/>
    <property type="match status" value="1"/>
</dbReference>
<dbReference type="Proteomes" id="UP001501081">
    <property type="component" value="Unassembled WGS sequence"/>
</dbReference>
<dbReference type="SMART" id="SM00086">
    <property type="entry name" value="PAC"/>
    <property type="match status" value="3"/>
</dbReference>
<comment type="caution">
    <text evidence="19">The sequence shown here is derived from an EMBL/GenBank/DDBJ whole genome shotgun (WGS) entry which is preliminary data.</text>
</comment>
<keyword evidence="10" id="KW-0902">Two-component regulatory system</keyword>
<dbReference type="InterPro" id="IPR036890">
    <property type="entry name" value="HATPase_C_sf"/>
</dbReference>
<feature type="domain" description="PAS" evidence="16">
    <location>
        <begin position="510"/>
        <end position="580"/>
    </location>
</feature>
<dbReference type="SUPFAM" id="SSF55874">
    <property type="entry name" value="ATPase domain of HSP90 chaperone/DNA topoisomerase II/histidine kinase"/>
    <property type="match status" value="1"/>
</dbReference>
<keyword evidence="9" id="KW-1133">Transmembrane helix</keyword>
<dbReference type="InterPro" id="IPR036641">
    <property type="entry name" value="HPT_dom_sf"/>
</dbReference>
<dbReference type="Gene3D" id="3.30.450.20">
    <property type="entry name" value="PAS domain"/>
    <property type="match status" value="4"/>
</dbReference>
<keyword evidence="20" id="KW-1185">Reference proteome</keyword>
<dbReference type="CDD" id="cd00082">
    <property type="entry name" value="HisKA"/>
    <property type="match status" value="1"/>
</dbReference>
<dbReference type="InterPro" id="IPR001610">
    <property type="entry name" value="PAC"/>
</dbReference>
<dbReference type="PRINTS" id="PR00344">
    <property type="entry name" value="BCTRLSENSOR"/>
</dbReference>
<dbReference type="InterPro" id="IPR035965">
    <property type="entry name" value="PAS-like_dom_sf"/>
</dbReference>
<dbReference type="InterPro" id="IPR000014">
    <property type="entry name" value="PAS"/>
</dbReference>
<feature type="domain" description="Histidine kinase" evidence="14">
    <location>
        <begin position="653"/>
        <end position="875"/>
    </location>
</feature>
<comment type="subcellular location">
    <subcellularLocation>
        <location evidence="2">Cell membrane</location>
        <topology evidence="2">Multi-pass membrane protein</topology>
    </subcellularLocation>
</comment>
<dbReference type="Pfam" id="PF02518">
    <property type="entry name" value="HATPase_c"/>
    <property type="match status" value="1"/>
</dbReference>
<keyword evidence="6" id="KW-0812">Transmembrane</keyword>
<feature type="modified residue" description="4-aspartylphosphate" evidence="13">
    <location>
        <position position="947"/>
    </location>
</feature>
<dbReference type="InterPro" id="IPR000700">
    <property type="entry name" value="PAS-assoc_C"/>
</dbReference>
<feature type="domain" description="PAC" evidence="17">
    <location>
        <begin position="329"/>
        <end position="382"/>
    </location>
</feature>
<evidence type="ECO:0000256" key="11">
    <source>
        <dbReference type="ARBA" id="ARBA00023136"/>
    </source>
</evidence>
<dbReference type="Gene3D" id="1.10.287.130">
    <property type="match status" value="1"/>
</dbReference>
<dbReference type="SUPFAM" id="SSF52172">
    <property type="entry name" value="CheY-like"/>
    <property type="match status" value="1"/>
</dbReference>
<evidence type="ECO:0000256" key="6">
    <source>
        <dbReference type="ARBA" id="ARBA00022692"/>
    </source>
</evidence>
<keyword evidence="4" id="KW-1003">Cell membrane</keyword>
<dbReference type="SUPFAM" id="SSF47384">
    <property type="entry name" value="Homodimeric domain of signal transducing histidine kinase"/>
    <property type="match status" value="1"/>
</dbReference>
<evidence type="ECO:0000256" key="1">
    <source>
        <dbReference type="ARBA" id="ARBA00000085"/>
    </source>
</evidence>
<dbReference type="NCBIfam" id="TIGR00229">
    <property type="entry name" value="sensory_box"/>
    <property type="match status" value="4"/>
</dbReference>
<dbReference type="Gene3D" id="3.30.565.10">
    <property type="entry name" value="Histidine kinase-like ATPase, C-terminal domain"/>
    <property type="match status" value="1"/>
</dbReference>
<evidence type="ECO:0000313" key="20">
    <source>
        <dbReference type="Proteomes" id="UP001501081"/>
    </source>
</evidence>
<dbReference type="Pfam" id="PF00072">
    <property type="entry name" value="Response_reg"/>
    <property type="match status" value="1"/>
</dbReference>
<dbReference type="CDD" id="cd00130">
    <property type="entry name" value="PAS"/>
    <property type="match status" value="3"/>
</dbReference>
<dbReference type="CDD" id="cd16922">
    <property type="entry name" value="HATPase_EvgS-ArcB-TorS-like"/>
    <property type="match status" value="1"/>
</dbReference>
<evidence type="ECO:0000256" key="7">
    <source>
        <dbReference type="ARBA" id="ARBA00022741"/>
    </source>
</evidence>
<dbReference type="Gene3D" id="1.20.120.160">
    <property type="entry name" value="HPT domain"/>
    <property type="match status" value="1"/>
</dbReference>
<feature type="domain" description="PAS" evidence="16">
    <location>
        <begin position="131"/>
        <end position="198"/>
    </location>
</feature>
<keyword evidence="8" id="KW-0067">ATP-binding</keyword>
<dbReference type="InterPro" id="IPR001789">
    <property type="entry name" value="Sig_transdc_resp-reg_receiver"/>
</dbReference>
<dbReference type="Pfam" id="PF13426">
    <property type="entry name" value="PAS_9"/>
    <property type="match status" value="2"/>
</dbReference>
<keyword evidence="7" id="KW-0547">Nucleotide-binding</keyword>
<feature type="domain" description="Response regulatory" evidence="15">
    <location>
        <begin position="898"/>
        <end position="1012"/>
    </location>
</feature>
<dbReference type="PROSITE" id="PS50113">
    <property type="entry name" value="PAC"/>
    <property type="match status" value="3"/>
</dbReference>
<evidence type="ECO:0000256" key="13">
    <source>
        <dbReference type="PROSITE-ProRule" id="PRU00169"/>
    </source>
</evidence>
<dbReference type="InterPro" id="IPR013655">
    <property type="entry name" value="PAS_fold_3"/>
</dbReference>
<dbReference type="Gene3D" id="3.30.450.260">
    <property type="entry name" value="Haem NO binding associated domain"/>
    <property type="match status" value="1"/>
</dbReference>
<keyword evidence="5 13" id="KW-0597">Phosphoprotein</keyword>
<dbReference type="InterPro" id="IPR008207">
    <property type="entry name" value="Sig_transdc_His_kin_Hpt_dom"/>
</dbReference>
<evidence type="ECO:0000256" key="10">
    <source>
        <dbReference type="ARBA" id="ARBA00023012"/>
    </source>
</evidence>
<evidence type="ECO:0000259" key="16">
    <source>
        <dbReference type="PROSITE" id="PS50112"/>
    </source>
</evidence>
<feature type="domain" description="PAC" evidence="17">
    <location>
        <begin position="201"/>
        <end position="253"/>
    </location>
</feature>
<dbReference type="CDD" id="cd17546">
    <property type="entry name" value="REC_hyHK_CKI1_RcsC-like"/>
    <property type="match status" value="1"/>
</dbReference>
<evidence type="ECO:0000259" key="17">
    <source>
        <dbReference type="PROSITE" id="PS50113"/>
    </source>
</evidence>